<dbReference type="InterPro" id="IPR001242">
    <property type="entry name" value="Condensation_dom"/>
</dbReference>
<comment type="caution">
    <text evidence="6">The sequence shown here is derived from an EMBL/GenBank/DDBJ whole genome shotgun (WGS) entry which is preliminary data.</text>
</comment>
<feature type="region of interest" description="Disordered" evidence="4">
    <location>
        <begin position="3351"/>
        <end position="3376"/>
    </location>
</feature>
<dbReference type="GO" id="GO:0008610">
    <property type="term" value="P:lipid biosynthetic process"/>
    <property type="evidence" value="ECO:0007669"/>
    <property type="project" value="UniProtKB-ARBA"/>
</dbReference>
<dbReference type="SUPFAM" id="SSF56801">
    <property type="entry name" value="Acetyl-CoA synthetase-like"/>
    <property type="match status" value="3"/>
</dbReference>
<dbReference type="SUPFAM" id="SSF47336">
    <property type="entry name" value="ACP-like"/>
    <property type="match status" value="3"/>
</dbReference>
<dbReference type="Pfam" id="PF13193">
    <property type="entry name" value="AMP-binding_C"/>
    <property type="match status" value="1"/>
</dbReference>
<dbReference type="Pfam" id="PF00501">
    <property type="entry name" value="AMP-binding"/>
    <property type="match status" value="3"/>
</dbReference>
<keyword evidence="3" id="KW-0597">Phosphoprotein</keyword>
<dbReference type="InterPro" id="IPR009081">
    <property type="entry name" value="PP-bd_ACP"/>
</dbReference>
<feature type="compositionally biased region" description="Basic and acidic residues" evidence="4">
    <location>
        <begin position="2233"/>
        <end position="2257"/>
    </location>
</feature>
<feature type="domain" description="Carrier" evidence="5">
    <location>
        <begin position="3373"/>
        <end position="3448"/>
    </location>
</feature>
<dbReference type="InterPro" id="IPR006162">
    <property type="entry name" value="Ppantetheine_attach_site"/>
</dbReference>
<dbReference type="CDD" id="cd19531">
    <property type="entry name" value="LCL_NRPS-like"/>
    <property type="match status" value="2"/>
</dbReference>
<dbReference type="SUPFAM" id="SSF52777">
    <property type="entry name" value="CoA-dependent acyltransferases"/>
    <property type="match status" value="6"/>
</dbReference>
<dbReference type="PROSITE" id="PS50075">
    <property type="entry name" value="CARRIER"/>
    <property type="match status" value="3"/>
</dbReference>
<dbReference type="InterPro" id="IPR023213">
    <property type="entry name" value="CAT-like_dom_sf"/>
</dbReference>
<keyword evidence="7" id="KW-1185">Reference proteome</keyword>
<evidence type="ECO:0000256" key="2">
    <source>
        <dbReference type="ARBA" id="ARBA00022450"/>
    </source>
</evidence>
<feature type="domain" description="Carrier" evidence="5">
    <location>
        <begin position="2332"/>
        <end position="2407"/>
    </location>
</feature>
<proteinExistence type="predicted"/>
<dbReference type="InterPro" id="IPR045851">
    <property type="entry name" value="AMP-bd_C_sf"/>
</dbReference>
<evidence type="ECO:0000259" key="5">
    <source>
        <dbReference type="PROSITE" id="PS50075"/>
    </source>
</evidence>
<dbReference type="GO" id="GO:0005737">
    <property type="term" value="C:cytoplasm"/>
    <property type="evidence" value="ECO:0007669"/>
    <property type="project" value="TreeGrafter"/>
</dbReference>
<dbReference type="InterPro" id="IPR020806">
    <property type="entry name" value="PKS_PP-bd"/>
</dbReference>
<feature type="region of interest" description="Disordered" evidence="4">
    <location>
        <begin position="1058"/>
        <end position="1078"/>
    </location>
</feature>
<dbReference type="PROSITE" id="PS00012">
    <property type="entry name" value="PHOSPHOPANTETHEINE"/>
    <property type="match status" value="3"/>
</dbReference>
<dbReference type="EMBL" id="VYTZ01000001">
    <property type="protein sequence ID" value="KAA9381333.1"/>
    <property type="molecule type" value="Genomic_DNA"/>
</dbReference>
<evidence type="ECO:0000313" key="7">
    <source>
        <dbReference type="Proteomes" id="UP000327011"/>
    </source>
</evidence>
<feature type="domain" description="Carrier" evidence="5">
    <location>
        <begin position="1174"/>
        <end position="1249"/>
    </location>
</feature>
<dbReference type="Gene3D" id="3.30.300.30">
    <property type="match status" value="3"/>
</dbReference>
<feature type="compositionally biased region" description="Gly residues" evidence="4">
    <location>
        <begin position="973"/>
        <end position="984"/>
    </location>
</feature>
<feature type="compositionally biased region" description="Basic and acidic residues" evidence="4">
    <location>
        <begin position="65"/>
        <end position="74"/>
    </location>
</feature>
<evidence type="ECO:0000256" key="3">
    <source>
        <dbReference type="ARBA" id="ARBA00022553"/>
    </source>
</evidence>
<dbReference type="Gene3D" id="1.10.1200.10">
    <property type="entry name" value="ACP-like"/>
    <property type="match status" value="2"/>
</dbReference>
<feature type="region of interest" description="Disordered" evidence="4">
    <location>
        <begin position="961"/>
        <end position="984"/>
    </location>
</feature>
<feature type="compositionally biased region" description="Basic and acidic residues" evidence="4">
    <location>
        <begin position="2084"/>
        <end position="2110"/>
    </location>
</feature>
<keyword evidence="2" id="KW-0596">Phosphopantetheine</keyword>
<dbReference type="Pfam" id="PF00550">
    <property type="entry name" value="PP-binding"/>
    <property type="match status" value="3"/>
</dbReference>
<dbReference type="PANTHER" id="PTHR45527:SF1">
    <property type="entry name" value="FATTY ACID SYNTHASE"/>
    <property type="match status" value="1"/>
</dbReference>
<name>A0A5J5KAP5_9ACTN</name>
<protein>
    <submittedName>
        <fullName evidence="6">Amino acid adenylation domain-containing protein</fullName>
    </submittedName>
</protein>
<dbReference type="GO" id="GO:0043041">
    <property type="term" value="P:amino acid activation for nonribosomal peptide biosynthetic process"/>
    <property type="evidence" value="ECO:0007669"/>
    <property type="project" value="TreeGrafter"/>
</dbReference>
<feature type="compositionally biased region" description="Basic and acidic residues" evidence="4">
    <location>
        <begin position="20"/>
        <end position="37"/>
    </location>
</feature>
<dbReference type="Gene3D" id="3.30.559.30">
    <property type="entry name" value="Nonribosomal peptide synthetase, condensation domain"/>
    <property type="match status" value="3"/>
</dbReference>
<dbReference type="InterPro" id="IPR036736">
    <property type="entry name" value="ACP-like_sf"/>
</dbReference>
<dbReference type="GO" id="GO:0044550">
    <property type="term" value="P:secondary metabolite biosynthetic process"/>
    <property type="evidence" value="ECO:0007669"/>
    <property type="project" value="TreeGrafter"/>
</dbReference>
<reference evidence="6 7" key="1">
    <citation type="submission" date="2019-09" db="EMBL/GenBank/DDBJ databases">
        <title>Screening of Novel Bioactive Compounds from Soil-Associated.</title>
        <authorList>
            <person name="Gong X."/>
        </authorList>
    </citation>
    <scope>NUCLEOTIDE SEQUENCE [LARGE SCALE GENOMIC DNA]</scope>
    <source>
        <strain evidence="6 7">Gxj-6</strain>
    </source>
</reference>
<dbReference type="SMART" id="SM00823">
    <property type="entry name" value="PKS_PP"/>
    <property type="match status" value="3"/>
</dbReference>
<feature type="compositionally biased region" description="Basic residues" evidence="4">
    <location>
        <begin position="10"/>
        <end position="19"/>
    </location>
</feature>
<dbReference type="Gene3D" id="3.40.50.1820">
    <property type="entry name" value="alpha/beta hydrolase"/>
    <property type="match status" value="1"/>
</dbReference>
<dbReference type="PANTHER" id="PTHR45527">
    <property type="entry name" value="NONRIBOSOMAL PEPTIDE SYNTHETASE"/>
    <property type="match status" value="1"/>
</dbReference>
<accession>A0A5J5KAP5</accession>
<comment type="cofactor">
    <cofactor evidence="1">
        <name>pantetheine 4'-phosphate</name>
        <dbReference type="ChEBI" id="CHEBI:47942"/>
    </cofactor>
</comment>
<organism evidence="6 7">
    <name type="scientific">Microbispora cellulosiformans</name>
    <dbReference type="NCBI Taxonomy" id="2614688"/>
    <lineage>
        <taxon>Bacteria</taxon>
        <taxon>Bacillati</taxon>
        <taxon>Actinomycetota</taxon>
        <taxon>Actinomycetes</taxon>
        <taxon>Streptosporangiales</taxon>
        <taxon>Streptosporangiaceae</taxon>
        <taxon>Microbispora</taxon>
    </lineage>
</organism>
<feature type="compositionally biased region" description="Basic and acidic residues" evidence="4">
    <location>
        <begin position="2200"/>
        <end position="2220"/>
    </location>
</feature>
<dbReference type="Gene3D" id="3.40.50.980">
    <property type="match status" value="6"/>
</dbReference>
<feature type="region of interest" description="Disordered" evidence="4">
    <location>
        <begin position="1"/>
        <end position="74"/>
    </location>
</feature>
<feature type="region of interest" description="Disordered" evidence="4">
    <location>
        <begin position="2309"/>
        <end position="2333"/>
    </location>
</feature>
<evidence type="ECO:0000256" key="1">
    <source>
        <dbReference type="ARBA" id="ARBA00001957"/>
    </source>
</evidence>
<sequence>MRADAEPEQHRRRLRPRRRDRGDPGGRARAARADRGRAVGPVAPRGHGPAHGRLERARRLRRPGRGPDRGADHRGRWVAVSEHAVGRDLVRRWRDRASASAAAAVADAEELTVSPAQTGLLLFEELHPGTAVNILSFVASVAGPVDRDRLRSALVRMAERHPLLRARFPREEPPRCVLDPVAGSVAGSARDHAVNPAVDSAVDRAVDAAVDSVTVPSAVPSAVPYAGPEPEFADLTDLAHLPEDERREAAMARAGDFAARPMDPATGPLWRVAVWSLGPDETLLQVVAHHLICDGWSLGVFLAELTTLYSGGALPGAATPPAAGTPVTEADLAYWRERLCDAPPLDLPADMPRPVRPRFRSGAVPVSLDTSAVRHALEVAERERVTPFMVLLAALHLTLARTTGEPDVTIGAPIAAGERHRAPGAIAPLVNMLALRTDSTGAATGRDLLMAVRDTCLGAYAHAHVPLETVAAEARTGGDRLFRAMCVLQDGLPEFHLDGRPVRPLTMAPAAIQYDVEMYLWQTGDRVTGFLGYDADLFDAETVRLLAGRFGVALRALTEGLDGPLTELDVLGEAEKTALGALGDGGPLAGDDGCVHGLIEAVVDRCPDAVAVRAVDGVVRYRELDERAERLACHLVGLGARAGVLVGVCLPRSSDLIVALLAVLKTGAAYVPIDPGYPPERVAYLLDDSNAAVLVTTPDHSPLASSPGVQVVDIGALLGPIGGSPDAGRVGRLGVEVRSSDAAYVIYTSGSTGRPKGVVIEHRQTVAMLTWAGRVFGPGVLAETLASTSVCFDLSVFEIFAPLSVGATVTLAAGNALDLIEDRAGFGHVTLVNTVPSAAAELLAAGAIPPRAATINLAGEPLPVELVRGLYRDPAVGTVNNLYGPTEDTTYSTHAITHPGDERTPLGRALPGSRVHLLDSELRPVPLGAIGEVYLSGQGVTRGYHHRPALTAERYLPLPDNHAHGDALTGSHGDSGGDQGGGGRLYRTGDLARWRPRSSADGGVEFFLDYHGRVDHQVKLRGFRIEPGEVEHVLLQHPAVSEAVVTVHRDHLIAHVATKHTPGHAHQGDHDDVGQSDQRAHGEYAGAHDVHGDRRDRGHGGRLVVVADHGDLALSDEDCEQILLRYLRGCLPQHLVPARVVVMDALPRTPNGKIDRKALPAPSLASAGAGEVEPPSTEAQRLVAGLFAGLLGRPVTSIHDDFFSLGGHSLLATRLVHRLSEALGVVVPLRLVFDHPTVAELAEQLPGVAAGAVGGVAAIPVGRHPAGEHVHPATANQQRLWFLCHLHPDTNLAYHITGAATVRGPLDRDRLHTALAHTARRHESLRTTLRMTEGELLQVVHDEWDWEPPLTVAPDLAGTLQQWRTSTVDLEQGPLFRARVVRVSDDEHVLLLSLHHVIADGWSLTVLFRELAAHYEAACAGDPLPQDAPLQHGDYAQWKLDTPADDSELDFWRGYLAGAQTLDLPTDKPRPPYETHRGDAVPLALPARTVERLARESGTTTFTVITTALTLLLARLTGQDDVTIGIPSSGRTHPGTADMIGFLANTLPLRSVIRPGMTLAEALRATHANLLEVQLHGDTPFERIVQHVRPERDFSRSPFFQVMLALDSSPQRSLELPGLRFTRVDMAPAGTQFELSVHLEQSVEGLGGFLTFNTDLFDVRSACLLAERLAVVVEALAAGPQVRVADLDVRTAGEKAVLGALGDGGPLAGDDGCVHGLIEAVVDRCPDAVAVRAVDGVVRYRELDERAERLACHLVGLGARAGVLVGVCLPRSSDLIVALLAVLKTGAAYVPIDPGYPRERVAYLLDDSNAAVLVTTPDHNPLAGSAGVEVVNVRAVLGPLAAEASVGSSAPGPGRLGVGLRPSDAAYVIYTSGSTGRPKGVVIEHRQTVAMLTWAGSVFGPGVLAETLASTSVCFDLSVFEIFAPLSVGATVTLAAGNALDLIEDRAGFGHVTLVNTVPSAAAELLAAGAIPPRAATINLAGEPLPVELVRGLYRDPAVGVVNNLYGPTEDTTYSTHAITHPGDERTPLGRALPGSRVHLLDSELRPVPLGAIGEVYLSGQGVTRGYHHRPGLTAERYLPLPGNHDDHGDDHGGDARALTDSHGDNDGDAHALPAGEGGRLYRTGDLARWRPRSTADGEVEFFLDYHGRVDHQVKLRGFRIEPGEVEHVLLQHPAVSEAVVTVHADHLIAHIATTTTPNHHGDVGRHDHTHPEDVGRHPLDQPGQGRYAQGDQRAHGEHGEHAGAHDGHGDRRDRGHGGRLVVVADHGDLALSDEDCEQILLRYLRGCLPQHLVPARVVVMDALPRTPNGKIDRKALPAPSLTSAGAGEVEPPSTEAQRLVAGLFTGLLGRPVTSIHDDFFSLGGHSLLATRLVHRLSEALGVVVPLRLVFDHPTVAELAEQLPGLGAGEVAAIPVGRHPAGEHVHPATANQQRLWFLCHLHPDTNLAYHITGAATVRGPLDRDVLHTALAHTARRHESLRTTLREENEELVQVVSAEPVAELEEVTVSDWAAVLDEVASRPLDIAAGPLMRAVLVRVSEEEHVLLLSLHHLICDGWSLDLLLREITGHYARLAEDPAGDQAPSPAPVQFADVALWEQPVTDEDVEFWREHLAGARTLDLPTDKPRPPYQTHRGDAVPLSLPAEAVAAVTRATGASTFSVVATALGVLLAKLSGQDDVTIGFAASGRTRPETTDVIGMLVTTLPLRMRPTPETTLRDVLSATHDSALAVQQHQHIGFERLINECVRERDLSRSPLFQVMLSINGTPPQYELPGLAVDPVPVHPRASQFELSVHLEQSVEGLGGFLTFNTDLFDVRSACLLAERLAVVVEALAAGPQVRVADLDVRTAGEKAVLGALGDGGPLAGDDGCVHGLIEAVVDRCPDAVAVRAVDGVVRYRELDERAERLACHLVGLGARAGVLVGVCLPRSSDLIVALLAVLKTGAAYVPIDPGYPPERVAYLLDDSNAAVLVTTPDHNPLAGSAGVEVVDVRAVLGSAGDGFQRRLGVGVRPSDAAYVIYTSGSTGRPKGVVIEHRQTVAMLAWAGRVFGPGVLAETLASTSVCFDLSVFEIFAPLSVGAAVTLAAGNALDLIEDRAGFGHVTLVNTVPSAAAELLAAGAIPSRAATINLAGEPLPVELVRGLYRDPAVEAVNNLYGPTEDTTYSTHAVTDPKNERTPLGRALPGSRVHLLDSELRPVPLGAIGEVYLSGQGVTRGYHHRPALTAERYLPLPDGEGGRLYRTGDLARWRPRSTADGEVEFFLDYHGRVDHQVKLRGFRIEPGEVEHALLQHPAVSEAVVTVHRDHLIAHIAATTTPTEEGEEEQILLRHLRGCLPQHLVPARIVVMDALPRTPNGKIDRKALPEPTSVPTTGEAEPPSTEAQHLVAELFAGLLGRPVTNIHDDFFSLGGHSLLATRLVSRLNALTGASLPLRVVFEHPTIAGLAESLPATASGPVRPAAIPRLRRTLGRTGATSGAPSD</sequence>
<feature type="region of interest" description="Disordered" evidence="4">
    <location>
        <begin position="2196"/>
        <end position="2257"/>
    </location>
</feature>
<dbReference type="InterPro" id="IPR020845">
    <property type="entry name" value="AMP-binding_CS"/>
</dbReference>
<dbReference type="InterPro" id="IPR000873">
    <property type="entry name" value="AMP-dep_synth/lig_dom"/>
</dbReference>
<dbReference type="InterPro" id="IPR029058">
    <property type="entry name" value="AB_hydrolase_fold"/>
</dbReference>
<dbReference type="Gene3D" id="3.30.559.10">
    <property type="entry name" value="Chloramphenicol acetyltransferase-like domain"/>
    <property type="match status" value="4"/>
</dbReference>
<dbReference type="NCBIfam" id="NF003417">
    <property type="entry name" value="PRK04813.1"/>
    <property type="match status" value="6"/>
</dbReference>
<dbReference type="FunFam" id="3.40.50.980:FF:000001">
    <property type="entry name" value="Non-ribosomal peptide synthetase"/>
    <property type="match status" value="3"/>
</dbReference>
<dbReference type="Gene3D" id="2.30.38.10">
    <property type="entry name" value="Luciferase, Domain 3"/>
    <property type="match status" value="3"/>
</dbReference>
<dbReference type="GO" id="GO:0031177">
    <property type="term" value="F:phosphopantetheine binding"/>
    <property type="evidence" value="ECO:0007669"/>
    <property type="project" value="InterPro"/>
</dbReference>
<evidence type="ECO:0000256" key="4">
    <source>
        <dbReference type="SAM" id="MobiDB-lite"/>
    </source>
</evidence>
<dbReference type="PROSITE" id="PS00455">
    <property type="entry name" value="AMP_BINDING"/>
    <property type="match status" value="3"/>
</dbReference>
<dbReference type="GO" id="GO:0003824">
    <property type="term" value="F:catalytic activity"/>
    <property type="evidence" value="ECO:0007669"/>
    <property type="project" value="InterPro"/>
</dbReference>
<dbReference type="Pfam" id="PF00668">
    <property type="entry name" value="Condensation"/>
    <property type="match status" value="3"/>
</dbReference>
<dbReference type="Proteomes" id="UP000327011">
    <property type="component" value="Unassembled WGS sequence"/>
</dbReference>
<dbReference type="InterPro" id="IPR010071">
    <property type="entry name" value="AA_adenyl_dom"/>
</dbReference>
<dbReference type="InterPro" id="IPR025110">
    <property type="entry name" value="AMP-bd_C"/>
</dbReference>
<evidence type="ECO:0000313" key="6">
    <source>
        <dbReference type="EMBL" id="KAA9381333.1"/>
    </source>
</evidence>
<feature type="compositionally biased region" description="Basic and acidic residues" evidence="4">
    <location>
        <begin position="1066"/>
        <end position="1078"/>
    </location>
</feature>
<feature type="region of interest" description="Disordered" evidence="4">
    <location>
        <begin position="2082"/>
        <end position="2117"/>
    </location>
</feature>
<gene>
    <name evidence="6" type="ORF">F5972_00285</name>
</gene>
<dbReference type="NCBIfam" id="TIGR01733">
    <property type="entry name" value="AA-adenyl-dom"/>
    <property type="match status" value="3"/>
</dbReference>